<organism evidence="1 2">
    <name type="scientific">Xenopus laevis</name>
    <name type="common">African clawed frog</name>
    <dbReference type="NCBI Taxonomy" id="8355"/>
    <lineage>
        <taxon>Eukaryota</taxon>
        <taxon>Metazoa</taxon>
        <taxon>Chordata</taxon>
        <taxon>Craniata</taxon>
        <taxon>Vertebrata</taxon>
        <taxon>Euteleostomi</taxon>
        <taxon>Amphibia</taxon>
        <taxon>Batrachia</taxon>
        <taxon>Anura</taxon>
        <taxon>Pipoidea</taxon>
        <taxon>Pipidae</taxon>
        <taxon>Xenopodinae</taxon>
        <taxon>Xenopus</taxon>
        <taxon>Xenopus</taxon>
    </lineage>
</organism>
<accession>A0A974BWS2</accession>
<proteinExistence type="predicted"/>
<reference evidence="2" key="1">
    <citation type="journal article" date="2016" name="Nature">
        <title>Genome evolution in the allotetraploid frog Xenopus laevis.</title>
        <authorList>
            <person name="Session A.M."/>
            <person name="Uno Y."/>
            <person name="Kwon T."/>
            <person name="Chapman J.A."/>
            <person name="Toyoda A."/>
            <person name="Takahashi S."/>
            <person name="Fukui A."/>
            <person name="Hikosaka A."/>
            <person name="Suzuki A."/>
            <person name="Kondo M."/>
            <person name="van Heeringen S.J."/>
            <person name="Quigley I."/>
            <person name="Heinz S."/>
            <person name="Ogino H."/>
            <person name="Ochi H."/>
            <person name="Hellsten U."/>
            <person name="Lyons J.B."/>
            <person name="Simakov O."/>
            <person name="Putnam N."/>
            <person name="Stites J."/>
            <person name="Kuroki Y."/>
            <person name="Tanaka T."/>
            <person name="Michiue T."/>
            <person name="Watanabe M."/>
            <person name="Bogdanovic O."/>
            <person name="Lister R."/>
            <person name="Georgiou G."/>
            <person name="Paranjpe S.S."/>
            <person name="van Kruijsbergen I."/>
            <person name="Shu S."/>
            <person name="Carlson J."/>
            <person name="Kinoshita T."/>
            <person name="Ohta Y."/>
            <person name="Mawaribuchi S."/>
            <person name="Jenkins J."/>
            <person name="Grimwood J."/>
            <person name="Schmutz J."/>
            <person name="Mitros T."/>
            <person name="Mozaffari S.V."/>
            <person name="Suzuki Y."/>
            <person name="Haramoto Y."/>
            <person name="Yamamoto T.S."/>
            <person name="Takagi C."/>
            <person name="Heald R."/>
            <person name="Miller K."/>
            <person name="Haudenschild C."/>
            <person name="Kitzman J."/>
            <person name="Nakayama T."/>
            <person name="Izutsu Y."/>
            <person name="Robert J."/>
            <person name="Fortriede J."/>
            <person name="Burns K."/>
            <person name="Lotay V."/>
            <person name="Karimi K."/>
            <person name="Yasuoka Y."/>
            <person name="Dichmann D.S."/>
            <person name="Flajnik M.F."/>
            <person name="Houston D.W."/>
            <person name="Shendure J."/>
            <person name="DuPasquier L."/>
            <person name="Vize P.D."/>
            <person name="Zorn A.M."/>
            <person name="Ito M."/>
            <person name="Marcotte E.M."/>
            <person name="Wallingford J.B."/>
            <person name="Ito Y."/>
            <person name="Asashima M."/>
            <person name="Ueno N."/>
            <person name="Matsuda Y."/>
            <person name="Veenstra G.J."/>
            <person name="Fujiyama A."/>
            <person name="Harland R.M."/>
            <person name="Taira M."/>
            <person name="Rokhsar D.S."/>
        </authorList>
    </citation>
    <scope>NUCLEOTIDE SEQUENCE [LARGE SCALE GENOMIC DNA]</scope>
    <source>
        <strain evidence="2">J</strain>
    </source>
</reference>
<gene>
    <name evidence="1" type="ORF">XELAEV_18043495mg</name>
</gene>
<dbReference type="EMBL" id="CM004482">
    <property type="protein sequence ID" value="OCT62414.1"/>
    <property type="molecule type" value="Genomic_DNA"/>
</dbReference>
<sequence>MIPFTSHSGTVGGPRTHQTLLFTRSLAANEPDWVPLCPQFTHPFIPRPTSDPGGYDISRQICDNFYWRTLFPCSRAFKSASYFAAKNPSRLQKHLPNDKKSRRGLYKGSSYHAAAPIVIPVITRI</sequence>
<evidence type="ECO:0000313" key="1">
    <source>
        <dbReference type="EMBL" id="OCT62414.1"/>
    </source>
</evidence>
<evidence type="ECO:0000313" key="2">
    <source>
        <dbReference type="Proteomes" id="UP000694892"/>
    </source>
</evidence>
<dbReference type="AlphaFoldDB" id="A0A974BWS2"/>
<dbReference type="Proteomes" id="UP000694892">
    <property type="component" value="Chromosome 9_10L"/>
</dbReference>
<protein>
    <submittedName>
        <fullName evidence="1">Uncharacterized protein</fullName>
    </submittedName>
</protein>
<name>A0A974BWS2_XENLA</name>